<evidence type="ECO:0000313" key="1">
    <source>
        <dbReference type="EMBL" id="RHB20910.1"/>
    </source>
</evidence>
<name>A0A413USF2_BACSE</name>
<sequence>MGELIGETTIEKAGLLSPDLFKVYPHFVNAYEAVYKIADNVTDWYRAPIMVLYNDSASTSLDFLTFLYSPTDGILQSLKRFFIKPERVKYYKKGRDIFVSFTYDGTQPNHAYILSPHGVQLVGTPDIIDDSFTEITETL</sequence>
<protein>
    <submittedName>
        <fullName evidence="1">Uncharacterized protein</fullName>
    </submittedName>
</protein>
<dbReference type="Proteomes" id="UP000283482">
    <property type="component" value="Unassembled WGS sequence"/>
</dbReference>
<organism evidence="1 2">
    <name type="scientific">Bacteroides stercoris</name>
    <dbReference type="NCBI Taxonomy" id="46506"/>
    <lineage>
        <taxon>Bacteria</taxon>
        <taxon>Pseudomonadati</taxon>
        <taxon>Bacteroidota</taxon>
        <taxon>Bacteroidia</taxon>
        <taxon>Bacteroidales</taxon>
        <taxon>Bacteroidaceae</taxon>
        <taxon>Bacteroides</taxon>
    </lineage>
</organism>
<reference evidence="1 2" key="1">
    <citation type="submission" date="2018-08" db="EMBL/GenBank/DDBJ databases">
        <title>A genome reference for cultivated species of the human gut microbiota.</title>
        <authorList>
            <person name="Zou Y."/>
            <person name="Xue W."/>
            <person name="Luo G."/>
        </authorList>
    </citation>
    <scope>NUCLEOTIDE SEQUENCE [LARGE SCALE GENOMIC DNA]</scope>
    <source>
        <strain evidence="1 2">AM40-34</strain>
    </source>
</reference>
<comment type="caution">
    <text evidence="1">The sequence shown here is derived from an EMBL/GenBank/DDBJ whole genome shotgun (WGS) entry which is preliminary data.</text>
</comment>
<proteinExistence type="predicted"/>
<dbReference type="EMBL" id="QSGN01000137">
    <property type="protein sequence ID" value="RHB20910.1"/>
    <property type="molecule type" value="Genomic_DNA"/>
</dbReference>
<evidence type="ECO:0000313" key="2">
    <source>
        <dbReference type="Proteomes" id="UP000283482"/>
    </source>
</evidence>
<dbReference type="AlphaFoldDB" id="A0A413USF2"/>
<accession>A0A413USF2</accession>
<gene>
    <name evidence="1" type="ORF">DW889_17770</name>
</gene>